<accession>A0A975BVE1</accession>
<proteinExistence type="predicted"/>
<dbReference type="KEGG" id="dmm:dnm_082830"/>
<gene>
    <name evidence="1" type="ORF">dnm_082830</name>
</gene>
<evidence type="ECO:0000313" key="2">
    <source>
        <dbReference type="Proteomes" id="UP000663722"/>
    </source>
</evidence>
<dbReference type="Proteomes" id="UP000663722">
    <property type="component" value="Chromosome"/>
</dbReference>
<reference evidence="1" key="1">
    <citation type="journal article" date="2021" name="Microb. Physiol.">
        <title>Proteogenomic Insights into the Physiology of Marine, Sulfate-Reducing, Filamentous Desulfonema limicola and Desulfonema magnum.</title>
        <authorList>
            <person name="Schnaars V."/>
            <person name="Wohlbrand L."/>
            <person name="Scheve S."/>
            <person name="Hinrichs C."/>
            <person name="Reinhardt R."/>
            <person name="Rabus R."/>
        </authorList>
    </citation>
    <scope>NUCLEOTIDE SEQUENCE</scope>
    <source>
        <strain evidence="1">4be13</strain>
    </source>
</reference>
<sequence length="98" mass="11003">MTCRPVFRSPWGTAYLQPGYAVNAVDLGNSERIRSAKIIFLRLRKSIFRTPEKIPKNPLTLKSTALGYAVPSGLGRGQGFFFSYTTKMLSLRDFLNTV</sequence>
<protein>
    <submittedName>
        <fullName evidence="1">Uncharacterized protein</fullName>
    </submittedName>
</protein>
<keyword evidence="2" id="KW-1185">Reference proteome</keyword>
<dbReference type="EMBL" id="CP061800">
    <property type="protein sequence ID" value="QTA92207.1"/>
    <property type="molecule type" value="Genomic_DNA"/>
</dbReference>
<evidence type="ECO:0000313" key="1">
    <source>
        <dbReference type="EMBL" id="QTA92207.1"/>
    </source>
</evidence>
<name>A0A975BVE1_9BACT</name>
<organism evidence="1 2">
    <name type="scientific">Desulfonema magnum</name>
    <dbReference type="NCBI Taxonomy" id="45655"/>
    <lineage>
        <taxon>Bacteria</taxon>
        <taxon>Pseudomonadati</taxon>
        <taxon>Thermodesulfobacteriota</taxon>
        <taxon>Desulfobacteria</taxon>
        <taxon>Desulfobacterales</taxon>
        <taxon>Desulfococcaceae</taxon>
        <taxon>Desulfonema</taxon>
    </lineage>
</organism>
<dbReference type="AlphaFoldDB" id="A0A975BVE1"/>